<evidence type="ECO:0000313" key="4">
    <source>
        <dbReference type="Proteomes" id="UP000295484"/>
    </source>
</evidence>
<organism evidence="3 4">
    <name type="scientific">Rhodovulum visakhapatnamense</name>
    <dbReference type="NCBI Taxonomy" id="364297"/>
    <lineage>
        <taxon>Bacteria</taxon>
        <taxon>Pseudomonadati</taxon>
        <taxon>Pseudomonadota</taxon>
        <taxon>Alphaproteobacteria</taxon>
        <taxon>Rhodobacterales</taxon>
        <taxon>Paracoccaceae</taxon>
        <taxon>Rhodovulum</taxon>
    </lineage>
</organism>
<sequence>MTRLRPAFGLGLALLLALTSLSLAAARATPRPVDRIVLCTGFGLQTVEIDATGHPVGAPHICPDGLAALAALAPLPPALPLRSLRARPLGRRSHAPAPCGRRPPQPRSRAPPAPIA</sequence>
<accession>A0A4R8FDS7</accession>
<keyword evidence="2" id="KW-0732">Signal</keyword>
<evidence type="ECO:0008006" key="5">
    <source>
        <dbReference type="Google" id="ProtNLM"/>
    </source>
</evidence>
<dbReference type="Proteomes" id="UP000295484">
    <property type="component" value="Unassembled WGS sequence"/>
</dbReference>
<dbReference type="RefSeq" id="WP_134079527.1">
    <property type="nucleotide sequence ID" value="NZ_SOEB01000037.1"/>
</dbReference>
<reference evidence="3 4" key="1">
    <citation type="submission" date="2019-03" db="EMBL/GenBank/DDBJ databases">
        <title>Genomic Encyclopedia of Type Strains, Phase IV (KMG-IV): sequencing the most valuable type-strain genomes for metagenomic binning, comparative biology and taxonomic classification.</title>
        <authorList>
            <person name="Goeker M."/>
        </authorList>
    </citation>
    <scope>NUCLEOTIDE SEQUENCE [LARGE SCALE GENOMIC DNA]</scope>
    <source>
        <strain evidence="3 4">JA181</strain>
    </source>
</reference>
<feature type="region of interest" description="Disordered" evidence="1">
    <location>
        <begin position="84"/>
        <end position="116"/>
    </location>
</feature>
<feature type="compositionally biased region" description="Basic residues" evidence="1">
    <location>
        <begin position="84"/>
        <end position="94"/>
    </location>
</feature>
<protein>
    <recommendedName>
        <fullName evidence="5">DUF2946 family protein</fullName>
    </recommendedName>
</protein>
<name>A0A4R8FDS7_9RHOB</name>
<proteinExistence type="predicted"/>
<feature type="chain" id="PRO_5020664015" description="DUF2946 family protein" evidence="2">
    <location>
        <begin position="25"/>
        <end position="116"/>
    </location>
</feature>
<dbReference type="AlphaFoldDB" id="A0A4R8FDS7"/>
<evidence type="ECO:0000313" key="3">
    <source>
        <dbReference type="EMBL" id="TDX21625.1"/>
    </source>
</evidence>
<evidence type="ECO:0000256" key="2">
    <source>
        <dbReference type="SAM" id="SignalP"/>
    </source>
</evidence>
<gene>
    <name evidence="3" type="ORF">EV657_13712</name>
</gene>
<comment type="caution">
    <text evidence="3">The sequence shown here is derived from an EMBL/GenBank/DDBJ whole genome shotgun (WGS) entry which is preliminary data.</text>
</comment>
<dbReference type="EMBL" id="SOEB01000037">
    <property type="protein sequence ID" value="TDX21625.1"/>
    <property type="molecule type" value="Genomic_DNA"/>
</dbReference>
<evidence type="ECO:0000256" key="1">
    <source>
        <dbReference type="SAM" id="MobiDB-lite"/>
    </source>
</evidence>
<feature type="compositionally biased region" description="Pro residues" evidence="1">
    <location>
        <begin position="101"/>
        <end position="116"/>
    </location>
</feature>
<feature type="signal peptide" evidence="2">
    <location>
        <begin position="1"/>
        <end position="24"/>
    </location>
</feature>